<dbReference type="EMBL" id="FLRC01000007">
    <property type="protein sequence ID" value="SBT24286.1"/>
    <property type="molecule type" value="Genomic_DNA"/>
</dbReference>
<sequence>MNSQDKAAIDSVFDRLKGVQAQGGARDTEAEAEIQARMDAQPGAAYYLAQTVVIQEQALKAAQARIADLETGKGAASGAAGASGLGRQFSSDRPVPGGNAAVPPAQAPAANQGLSANAGFGRSAGGGGGFLAGAMQTALGVAGGLMLGNFLGGLLGGNDAQAATPEADAGAQDAQDAAPPAEEGWDDGGGDFGGDMGGFDDI</sequence>
<dbReference type="OrthoDB" id="122910at2"/>
<name>A0A1C3JYH9_9BURK</name>
<protein>
    <submittedName>
        <fullName evidence="2">Uncharacterized protein</fullName>
    </submittedName>
</protein>
<feature type="compositionally biased region" description="Low complexity" evidence="1">
    <location>
        <begin position="94"/>
        <end position="109"/>
    </location>
</feature>
<evidence type="ECO:0000313" key="3">
    <source>
        <dbReference type="EMBL" id="SOE49855.1"/>
    </source>
</evidence>
<proteinExistence type="predicted"/>
<accession>A0A1C3JYH9</accession>
<gene>
    <name evidence="2" type="ORF">ODI_00488</name>
    <name evidence="3" type="ORF">ODI_R2349</name>
</gene>
<dbReference type="AlphaFoldDB" id="A0A1C3JYH9"/>
<dbReference type="Proteomes" id="UP000078558">
    <property type="component" value="Chromosome I"/>
</dbReference>
<dbReference type="KEGG" id="odi:ODI_R2349"/>
<reference evidence="2 4" key="1">
    <citation type="submission" date="2016-06" db="EMBL/GenBank/DDBJ databases">
        <authorList>
            <person name="Kjaerup R.B."/>
            <person name="Dalgaard T.S."/>
            <person name="Juul-Madsen H.R."/>
        </authorList>
    </citation>
    <scope>NUCLEOTIDE SEQUENCE [LARGE SCALE GENOMIC DNA]</scope>
    <source>
        <strain evidence="2">Orrdi1</strain>
    </source>
</reference>
<evidence type="ECO:0000313" key="2">
    <source>
        <dbReference type="EMBL" id="SBT24286.1"/>
    </source>
</evidence>
<dbReference type="InterPro" id="IPR018648">
    <property type="entry name" value="DUF2076"/>
</dbReference>
<organism evidence="2 4">
    <name type="scientific">Orrella dioscoreae</name>
    <dbReference type="NCBI Taxonomy" id="1851544"/>
    <lineage>
        <taxon>Bacteria</taxon>
        <taxon>Pseudomonadati</taxon>
        <taxon>Pseudomonadota</taxon>
        <taxon>Betaproteobacteria</taxon>
        <taxon>Burkholderiales</taxon>
        <taxon>Alcaligenaceae</taxon>
        <taxon>Orrella</taxon>
    </lineage>
</organism>
<dbReference type="EMBL" id="LT907988">
    <property type="protein sequence ID" value="SOE49855.1"/>
    <property type="molecule type" value="Genomic_DNA"/>
</dbReference>
<reference evidence="3 4" key="2">
    <citation type="submission" date="2017-08" db="EMBL/GenBank/DDBJ databases">
        <authorList>
            <person name="de Groot N.N."/>
        </authorList>
    </citation>
    <scope>NUCLEOTIDE SEQUENCE [LARGE SCALE GENOMIC DNA]</scope>
    <source>
        <strain evidence="3">Orrdi1</strain>
    </source>
</reference>
<evidence type="ECO:0000256" key="1">
    <source>
        <dbReference type="SAM" id="MobiDB-lite"/>
    </source>
</evidence>
<evidence type="ECO:0000313" key="4">
    <source>
        <dbReference type="Proteomes" id="UP000078558"/>
    </source>
</evidence>
<feature type="compositionally biased region" description="Low complexity" evidence="1">
    <location>
        <begin position="165"/>
        <end position="182"/>
    </location>
</feature>
<dbReference type="RefSeq" id="WP_067750280.1">
    <property type="nucleotide sequence ID" value="NZ_LT907988.1"/>
</dbReference>
<feature type="region of interest" description="Disordered" evidence="1">
    <location>
        <begin position="77"/>
        <end position="109"/>
    </location>
</feature>
<feature type="compositionally biased region" description="Gly residues" evidence="1">
    <location>
        <begin position="190"/>
        <end position="202"/>
    </location>
</feature>
<keyword evidence="4" id="KW-1185">Reference proteome</keyword>
<dbReference type="Pfam" id="PF09849">
    <property type="entry name" value="DUF2076"/>
    <property type="match status" value="1"/>
</dbReference>
<feature type="region of interest" description="Disordered" evidence="1">
    <location>
        <begin position="162"/>
        <end position="202"/>
    </location>
</feature>